<accession>V6AUY5</accession>
<dbReference type="InterPro" id="IPR000644">
    <property type="entry name" value="CBS_dom"/>
</dbReference>
<dbReference type="Pfam" id="PF00571">
    <property type="entry name" value="CBS"/>
    <property type="match status" value="4"/>
</dbReference>
<organism evidence="4 5">
    <name type="scientific">Candidatus Nitrosotenuis uzonensis</name>
    <dbReference type="NCBI Taxonomy" id="1407055"/>
    <lineage>
        <taxon>Archaea</taxon>
        <taxon>Nitrososphaerota</taxon>
        <taxon>Candidatus Nitrosotenuis</taxon>
    </lineage>
</organism>
<evidence type="ECO:0000256" key="1">
    <source>
        <dbReference type="ARBA" id="ARBA00023122"/>
    </source>
</evidence>
<sequence>MLFYLGFADIMKAMKLKNSSLDQILRNSITVQQNSTLLEARDVLLRHKLSRLPVVDSNGRPVGMITEKDFVRTIYEYGGRSIEKILVRDFMSKNLITVKRSDTVYDCAKLMSGNKISSILVLNDDGKLAGIVTKTDLVSIFLTRATSSLSVSEIMTPHVITVMPADSLLLVESLLVKHKISRIVVERNKRPVGIITNRDFLPAKMPRWIRQFADPKEVEEYRLNPKPDEFRMNQLSYILSFRAEDIMTANPITVGASEDVSVAALLMIRNGISGLPVVSKSKLVGIITKSDIVNAIAKR</sequence>
<dbReference type="SMART" id="SM00116">
    <property type="entry name" value="CBS"/>
    <property type="match status" value="4"/>
</dbReference>
<dbReference type="PANTHER" id="PTHR43080">
    <property type="entry name" value="CBS DOMAIN-CONTAINING PROTEIN CBSX3, MITOCHONDRIAL"/>
    <property type="match status" value="1"/>
</dbReference>
<feature type="domain" description="CBS" evidence="3">
    <location>
        <begin position="155"/>
        <end position="215"/>
    </location>
</feature>
<dbReference type="Proteomes" id="UP000018159">
    <property type="component" value="Unassembled WGS sequence"/>
</dbReference>
<evidence type="ECO:0000313" key="5">
    <source>
        <dbReference type="Proteomes" id="UP000018159"/>
    </source>
</evidence>
<feature type="domain" description="CBS" evidence="3">
    <location>
        <begin position="24"/>
        <end position="82"/>
    </location>
</feature>
<name>V6AUY5_9ARCH</name>
<evidence type="ECO:0000256" key="2">
    <source>
        <dbReference type="PROSITE-ProRule" id="PRU00703"/>
    </source>
</evidence>
<proteinExistence type="predicted"/>
<evidence type="ECO:0000259" key="3">
    <source>
        <dbReference type="PROSITE" id="PS51371"/>
    </source>
</evidence>
<dbReference type="PANTHER" id="PTHR43080:SF2">
    <property type="entry name" value="CBS DOMAIN-CONTAINING PROTEIN"/>
    <property type="match status" value="1"/>
</dbReference>
<feature type="domain" description="CBS" evidence="3">
    <location>
        <begin position="91"/>
        <end position="148"/>
    </location>
</feature>
<comment type="caution">
    <text evidence="4">The sequence shown here is derived from an EMBL/GenBank/DDBJ whole genome shotgun (WGS) entry which is preliminary data.</text>
</comment>
<dbReference type="InterPro" id="IPR046342">
    <property type="entry name" value="CBS_dom_sf"/>
</dbReference>
<dbReference type="EMBL" id="CBTY010000009">
    <property type="protein sequence ID" value="CDI06370.1"/>
    <property type="molecule type" value="Genomic_DNA"/>
</dbReference>
<gene>
    <name evidence="4" type="ORF">NITUZ_40536</name>
</gene>
<dbReference type="SUPFAM" id="SSF54631">
    <property type="entry name" value="CBS-domain pair"/>
    <property type="match status" value="2"/>
</dbReference>
<keyword evidence="1 2" id="KW-0129">CBS domain</keyword>
<dbReference type="Gene3D" id="3.10.580.10">
    <property type="entry name" value="CBS-domain"/>
    <property type="match status" value="2"/>
</dbReference>
<feature type="domain" description="CBS" evidence="3">
    <location>
        <begin position="247"/>
        <end position="299"/>
    </location>
</feature>
<dbReference type="CDD" id="cd02205">
    <property type="entry name" value="CBS_pair_SF"/>
    <property type="match status" value="1"/>
</dbReference>
<reference evidence="4 5" key="1">
    <citation type="journal article" date="2013" name="PLoS ONE">
        <title>Enrichment and Genome Sequence of the Group I.1a Ammonia-Oxidizing Archaeon ?Ca. Nitrosotenuis uzonensis? Representing a Clade Globally.</title>
        <authorList>
            <person name="Lebedeva E.V."/>
            <person name="Hatzenpichler R."/>
            <person name="Pelletier E."/>
            <person name="Schuster N."/>
            <person name="Hauzmayer S."/>
            <person name="Bulaev A."/>
            <person name="Grigor'eva N.V."/>
            <person name="Galushko A."/>
            <person name="Schmid M."/>
            <person name="Palatinszky M."/>
            <person name="Le Paslier D."/>
            <person name="Daims H."/>
            <person name="Wagner M."/>
        </authorList>
    </citation>
    <scope>NUCLEOTIDE SEQUENCE [LARGE SCALE GENOMIC DNA]</scope>
    <source>
        <strain evidence="4 5">N4</strain>
    </source>
</reference>
<dbReference type="InterPro" id="IPR051257">
    <property type="entry name" value="Diverse_CBS-Domain"/>
</dbReference>
<evidence type="ECO:0000313" key="4">
    <source>
        <dbReference type="EMBL" id="CDI06370.1"/>
    </source>
</evidence>
<dbReference type="STRING" id="1407055.NITUZ_40536"/>
<dbReference type="AlphaFoldDB" id="V6AUY5"/>
<dbReference type="PROSITE" id="PS51371">
    <property type="entry name" value="CBS"/>
    <property type="match status" value="4"/>
</dbReference>
<keyword evidence="5" id="KW-1185">Reference proteome</keyword>
<protein>
    <submittedName>
        <fullName evidence="4">Inosine-5'-monophosphate dehydrogenase related protein II</fullName>
    </submittedName>
</protein>